<keyword evidence="1" id="KW-0732">Signal</keyword>
<dbReference type="EMBL" id="KL142412">
    <property type="protein sequence ID" value="KDR67871.1"/>
    <property type="molecule type" value="Genomic_DNA"/>
</dbReference>
<feature type="chain" id="PRO_5001648330" evidence="1">
    <location>
        <begin position="22"/>
        <end position="74"/>
    </location>
</feature>
<reference evidence="3" key="1">
    <citation type="journal article" date="2014" name="Proc. Natl. Acad. Sci. U.S.A.">
        <title>Extensive sampling of basidiomycete genomes demonstrates inadequacy of the white-rot/brown-rot paradigm for wood decay fungi.</title>
        <authorList>
            <person name="Riley R."/>
            <person name="Salamov A.A."/>
            <person name="Brown D.W."/>
            <person name="Nagy L.G."/>
            <person name="Floudas D."/>
            <person name="Held B.W."/>
            <person name="Levasseur A."/>
            <person name="Lombard V."/>
            <person name="Morin E."/>
            <person name="Otillar R."/>
            <person name="Lindquist E.A."/>
            <person name="Sun H."/>
            <person name="LaButti K.M."/>
            <person name="Schmutz J."/>
            <person name="Jabbour D."/>
            <person name="Luo H."/>
            <person name="Baker S.E."/>
            <person name="Pisabarro A.G."/>
            <person name="Walton J.D."/>
            <person name="Blanchette R.A."/>
            <person name="Henrissat B."/>
            <person name="Martin F."/>
            <person name="Cullen D."/>
            <person name="Hibbett D.S."/>
            <person name="Grigoriev I.V."/>
        </authorList>
    </citation>
    <scope>NUCLEOTIDE SEQUENCE [LARGE SCALE GENOMIC DNA]</scope>
    <source>
        <strain evidence="3">CBS 339.88</strain>
    </source>
</reference>
<feature type="signal peptide" evidence="1">
    <location>
        <begin position="1"/>
        <end position="21"/>
    </location>
</feature>
<dbReference type="Proteomes" id="UP000027222">
    <property type="component" value="Unassembled WGS sequence"/>
</dbReference>
<sequence>MKLTIAFTLLSASFSFLTVLASENNLNQARNTAAPQTCYWSGTAPFCHGSCAAGFRVEKKDRYGAGRQCLKDSI</sequence>
<keyword evidence="3" id="KW-1185">Reference proteome</keyword>
<evidence type="ECO:0000313" key="2">
    <source>
        <dbReference type="EMBL" id="KDR67871.1"/>
    </source>
</evidence>
<evidence type="ECO:0000256" key="1">
    <source>
        <dbReference type="SAM" id="SignalP"/>
    </source>
</evidence>
<name>A0A067SAH9_GALM3</name>
<organism evidence="2 3">
    <name type="scientific">Galerina marginata (strain CBS 339.88)</name>
    <dbReference type="NCBI Taxonomy" id="685588"/>
    <lineage>
        <taxon>Eukaryota</taxon>
        <taxon>Fungi</taxon>
        <taxon>Dikarya</taxon>
        <taxon>Basidiomycota</taxon>
        <taxon>Agaricomycotina</taxon>
        <taxon>Agaricomycetes</taxon>
        <taxon>Agaricomycetidae</taxon>
        <taxon>Agaricales</taxon>
        <taxon>Agaricineae</taxon>
        <taxon>Strophariaceae</taxon>
        <taxon>Galerina</taxon>
    </lineage>
</organism>
<proteinExistence type="predicted"/>
<dbReference type="HOGENOM" id="CLU_2606210_0_0_1"/>
<dbReference type="AlphaFoldDB" id="A0A067SAH9"/>
<evidence type="ECO:0000313" key="3">
    <source>
        <dbReference type="Proteomes" id="UP000027222"/>
    </source>
</evidence>
<accession>A0A067SAH9</accession>
<protein>
    <submittedName>
        <fullName evidence="2">Uncharacterized protein</fullName>
    </submittedName>
</protein>
<gene>
    <name evidence="2" type="ORF">GALMADRAFT_257755</name>
</gene>